<dbReference type="EMBL" id="SMGQ01000016">
    <property type="protein sequence ID" value="TCK89100.1"/>
    <property type="molecule type" value="Genomic_DNA"/>
</dbReference>
<dbReference type="Pfam" id="PF12682">
    <property type="entry name" value="Flavodoxin_4"/>
    <property type="match status" value="1"/>
</dbReference>
<evidence type="ECO:0000259" key="2">
    <source>
        <dbReference type="PROSITE" id="PS50902"/>
    </source>
</evidence>
<gene>
    <name evidence="3" type="ORF">EDC19_2514</name>
</gene>
<evidence type="ECO:0000256" key="1">
    <source>
        <dbReference type="SAM" id="MobiDB-lite"/>
    </source>
</evidence>
<accession>A0A4R1MC53</accession>
<dbReference type="PANTHER" id="PTHR39201">
    <property type="entry name" value="EXPORTED PROTEIN-RELATED"/>
    <property type="match status" value="1"/>
</dbReference>
<dbReference type="PROSITE" id="PS50902">
    <property type="entry name" value="FLAVODOXIN_LIKE"/>
    <property type="match status" value="1"/>
</dbReference>
<evidence type="ECO:0000313" key="3">
    <source>
        <dbReference type="EMBL" id="TCK89100.1"/>
    </source>
</evidence>
<comment type="caution">
    <text evidence="3">The sequence shown here is derived from an EMBL/GenBank/DDBJ whole genome shotgun (WGS) entry which is preliminary data.</text>
</comment>
<dbReference type="GO" id="GO:0010181">
    <property type="term" value="F:FMN binding"/>
    <property type="evidence" value="ECO:0007669"/>
    <property type="project" value="InterPro"/>
</dbReference>
<dbReference type="PROSITE" id="PS51257">
    <property type="entry name" value="PROKAR_LIPOPROTEIN"/>
    <property type="match status" value="1"/>
</dbReference>
<evidence type="ECO:0000313" key="4">
    <source>
        <dbReference type="Proteomes" id="UP000294545"/>
    </source>
</evidence>
<name>A0A4R1MC53_9FIRM</name>
<dbReference type="InterPro" id="IPR008254">
    <property type="entry name" value="Flavodoxin/NO_synth"/>
</dbReference>
<organism evidence="3 4">
    <name type="scientific">Natranaerovirga hydrolytica</name>
    <dbReference type="NCBI Taxonomy" id="680378"/>
    <lineage>
        <taxon>Bacteria</taxon>
        <taxon>Bacillati</taxon>
        <taxon>Bacillota</taxon>
        <taxon>Clostridia</taxon>
        <taxon>Lachnospirales</taxon>
        <taxon>Natranaerovirgaceae</taxon>
        <taxon>Natranaerovirga</taxon>
    </lineage>
</organism>
<dbReference type="RefSeq" id="WP_132283179.1">
    <property type="nucleotide sequence ID" value="NZ_SMGQ01000016.1"/>
</dbReference>
<dbReference type="GO" id="GO:0016651">
    <property type="term" value="F:oxidoreductase activity, acting on NAD(P)H"/>
    <property type="evidence" value="ECO:0007669"/>
    <property type="project" value="UniProtKB-ARBA"/>
</dbReference>
<protein>
    <submittedName>
        <fullName evidence="3">Flavodoxin-like protein</fullName>
    </submittedName>
</protein>
<keyword evidence="4" id="KW-1185">Reference proteome</keyword>
<feature type="region of interest" description="Disordered" evidence="1">
    <location>
        <begin position="110"/>
        <end position="130"/>
    </location>
</feature>
<feature type="region of interest" description="Disordered" evidence="1">
    <location>
        <begin position="32"/>
        <end position="65"/>
    </location>
</feature>
<proteinExistence type="predicted"/>
<reference evidence="3 4" key="1">
    <citation type="submission" date="2019-03" db="EMBL/GenBank/DDBJ databases">
        <title>Genomic Encyclopedia of Type Strains, Phase IV (KMG-IV): sequencing the most valuable type-strain genomes for metagenomic binning, comparative biology and taxonomic classification.</title>
        <authorList>
            <person name="Goeker M."/>
        </authorList>
    </citation>
    <scope>NUCLEOTIDE SEQUENCE [LARGE SCALE GENOMIC DNA]</scope>
    <source>
        <strain evidence="3 4">DSM 24176</strain>
    </source>
</reference>
<dbReference type="InterPro" id="IPR029039">
    <property type="entry name" value="Flavoprotein-like_sf"/>
</dbReference>
<dbReference type="Gene3D" id="3.40.50.360">
    <property type="match status" value="1"/>
</dbReference>
<dbReference type="SUPFAM" id="SSF52218">
    <property type="entry name" value="Flavoproteins"/>
    <property type="match status" value="1"/>
</dbReference>
<dbReference type="OrthoDB" id="9806505at2"/>
<dbReference type="PANTHER" id="PTHR39201:SF1">
    <property type="entry name" value="FLAVODOXIN-LIKE DOMAIN-CONTAINING PROTEIN"/>
    <property type="match status" value="1"/>
</dbReference>
<dbReference type="Proteomes" id="UP000294545">
    <property type="component" value="Unassembled WGS sequence"/>
</dbReference>
<sequence>MRKNARQMLVLLVLGALVMTVISGCVFGESTARPSNSDPAPSFESDPNPVPGSNATNPNFEPEPAPSDKAKVLIAYFSNTGNTENIAKHLSDILDADLYQIIPETAYTPDDLNYNDSSSRSSKEQNDPTARPVILGTVDDMDQYDEVFLGYPIWWGQAPKIISTFLESYDFSGMTIVPFCTSGSSGVGSSATNLHSLVSDTVTWLDGTRFGNGTAQTDIETWVNGLGFDLNQNP</sequence>
<feature type="domain" description="Flavodoxin-like" evidence="2">
    <location>
        <begin position="72"/>
        <end position="234"/>
    </location>
</feature>
<dbReference type="AlphaFoldDB" id="A0A4R1MC53"/>